<name>A0A4R0N6E6_9SPHI</name>
<keyword evidence="1" id="KW-0808">Transferase</keyword>
<sequence length="397" mass="44950">MKVLIIASEFPFPANHGAKVDIWNRILAFKKLNVEVFLVTWHPEKSTPSKENVDCVLRQVASLATFPLSSTLNRIIKLISFPSQVAARMLKKADYKSLLTKATQFNPDAIFIDSIYGGETGLRLAKDLAVPFSLRLHNVEHNYMWGQLKLAKGIRSKMSLLAMNIHLKSFEYNLISKADAFFDISIEDLAFWEKQNFKNGYWLPPIIDDTMGNLVTDVNKLTKFYHIAFIGNLYAPNNVSGLLWFINDVLPLINEKIPGLRFAVVGSNPVTEIIKACNNSEFIDLFTNVPDTNEYIQKSNVLINPVRFSSGVNIKAINMLSLDNPVVSTIYGVKGLPKEISQVFFIGNSPKEFSNHILEILALKKTSDLEKRKEMRKLFQVTALEKLLPKMLEKNIK</sequence>
<dbReference type="Gene3D" id="3.40.50.2000">
    <property type="entry name" value="Glycogen Phosphorylase B"/>
    <property type="match status" value="2"/>
</dbReference>
<evidence type="ECO:0000313" key="1">
    <source>
        <dbReference type="EMBL" id="TCC94212.1"/>
    </source>
</evidence>
<dbReference type="AlphaFoldDB" id="A0A4R0N6E6"/>
<gene>
    <name evidence="1" type="ORF">EZ428_05390</name>
</gene>
<proteinExistence type="predicted"/>
<comment type="caution">
    <text evidence="1">The sequence shown here is derived from an EMBL/GenBank/DDBJ whole genome shotgun (WGS) entry which is preliminary data.</text>
</comment>
<accession>A0A4R0N6E6</accession>
<evidence type="ECO:0000313" key="2">
    <source>
        <dbReference type="Proteomes" id="UP000292884"/>
    </source>
</evidence>
<reference evidence="1 2" key="1">
    <citation type="submission" date="2019-02" db="EMBL/GenBank/DDBJ databases">
        <title>Pedobacter sp. RP-1-13 sp. nov., isolated from Arctic soil.</title>
        <authorList>
            <person name="Dahal R.H."/>
        </authorList>
    </citation>
    <scope>NUCLEOTIDE SEQUENCE [LARGE SCALE GENOMIC DNA]</scope>
    <source>
        <strain evidence="1 2">RP-1-13</strain>
    </source>
</reference>
<keyword evidence="2" id="KW-1185">Reference proteome</keyword>
<dbReference type="SUPFAM" id="SSF53756">
    <property type="entry name" value="UDP-Glycosyltransferase/glycogen phosphorylase"/>
    <property type="match status" value="1"/>
</dbReference>
<dbReference type="OrthoDB" id="9807209at2"/>
<dbReference type="GO" id="GO:0016740">
    <property type="term" value="F:transferase activity"/>
    <property type="evidence" value="ECO:0007669"/>
    <property type="project" value="UniProtKB-KW"/>
</dbReference>
<dbReference type="RefSeq" id="WP_131552073.1">
    <property type="nucleotide sequence ID" value="NZ_SJSK01000001.1"/>
</dbReference>
<dbReference type="Pfam" id="PF13692">
    <property type="entry name" value="Glyco_trans_1_4"/>
    <property type="match status" value="1"/>
</dbReference>
<dbReference type="EMBL" id="SJSK01000001">
    <property type="protein sequence ID" value="TCC94212.1"/>
    <property type="molecule type" value="Genomic_DNA"/>
</dbReference>
<organism evidence="1 2">
    <name type="scientific">Pedobacter frigiditerrae</name>
    <dbReference type="NCBI Taxonomy" id="2530452"/>
    <lineage>
        <taxon>Bacteria</taxon>
        <taxon>Pseudomonadati</taxon>
        <taxon>Bacteroidota</taxon>
        <taxon>Sphingobacteriia</taxon>
        <taxon>Sphingobacteriales</taxon>
        <taxon>Sphingobacteriaceae</taxon>
        <taxon>Pedobacter</taxon>
    </lineage>
</organism>
<dbReference type="Proteomes" id="UP000292884">
    <property type="component" value="Unassembled WGS sequence"/>
</dbReference>
<protein>
    <submittedName>
        <fullName evidence="1">Glycosyltransferase</fullName>
    </submittedName>
</protein>